<dbReference type="SUPFAM" id="SSF56235">
    <property type="entry name" value="N-terminal nucleophile aminohydrolases (Ntn hydrolases)"/>
    <property type="match status" value="1"/>
</dbReference>
<protein>
    <recommendedName>
        <fullName evidence="3">Glutamine--fructose-6-phosphate aminotransferase [isomerizing]</fullName>
        <ecNumber evidence="2">2.6.1.16</ecNumber>
    </recommendedName>
</protein>
<comment type="catalytic activity">
    <reaction evidence="1">
        <text>D-fructose 6-phosphate + L-glutamine = D-glucosamine 6-phosphate + L-glutamate</text>
        <dbReference type="Rhea" id="RHEA:13237"/>
        <dbReference type="ChEBI" id="CHEBI:29985"/>
        <dbReference type="ChEBI" id="CHEBI:58359"/>
        <dbReference type="ChEBI" id="CHEBI:58725"/>
        <dbReference type="ChEBI" id="CHEBI:61527"/>
        <dbReference type="EC" id="2.6.1.16"/>
    </reaction>
</comment>
<evidence type="ECO:0000259" key="7">
    <source>
        <dbReference type="PROSITE" id="PS51278"/>
    </source>
</evidence>
<dbReference type="PROSITE" id="PS51278">
    <property type="entry name" value="GATASE_TYPE_2"/>
    <property type="match status" value="1"/>
</dbReference>
<organism evidence="8 9">
    <name type="scientific">Brevibacterium casei</name>
    <dbReference type="NCBI Taxonomy" id="33889"/>
    <lineage>
        <taxon>Bacteria</taxon>
        <taxon>Bacillati</taxon>
        <taxon>Actinomycetota</taxon>
        <taxon>Actinomycetes</taxon>
        <taxon>Micrococcales</taxon>
        <taxon>Brevibacteriaceae</taxon>
        <taxon>Brevibacterium</taxon>
    </lineage>
</organism>
<dbReference type="InterPro" id="IPR017932">
    <property type="entry name" value="GATase_2_dom"/>
</dbReference>
<dbReference type="PANTHER" id="PTHR10937:SF0">
    <property type="entry name" value="GLUTAMINE--FRUCTOSE-6-PHOSPHATE TRANSAMINASE (ISOMERIZING)"/>
    <property type="match status" value="1"/>
</dbReference>
<evidence type="ECO:0000256" key="2">
    <source>
        <dbReference type="ARBA" id="ARBA00012916"/>
    </source>
</evidence>
<evidence type="ECO:0000313" key="8">
    <source>
        <dbReference type="EMBL" id="PAK91310.1"/>
    </source>
</evidence>
<evidence type="ECO:0000313" key="9">
    <source>
        <dbReference type="Proteomes" id="UP000216867"/>
    </source>
</evidence>
<evidence type="ECO:0000256" key="4">
    <source>
        <dbReference type="ARBA" id="ARBA00022576"/>
    </source>
</evidence>
<dbReference type="EC" id="2.6.1.16" evidence="2"/>
<evidence type="ECO:0000256" key="6">
    <source>
        <dbReference type="ARBA" id="ARBA00022962"/>
    </source>
</evidence>
<keyword evidence="4" id="KW-0032">Aminotransferase</keyword>
<dbReference type="Proteomes" id="UP000216867">
    <property type="component" value="Unassembled WGS sequence"/>
</dbReference>
<accession>A0A269Z130</accession>
<feature type="non-terminal residue" evidence="8">
    <location>
        <position position="1"/>
    </location>
</feature>
<keyword evidence="5" id="KW-0808">Transferase</keyword>
<dbReference type="GO" id="GO:0006487">
    <property type="term" value="P:protein N-linked glycosylation"/>
    <property type="evidence" value="ECO:0007669"/>
    <property type="project" value="TreeGrafter"/>
</dbReference>
<sequence length="87" mass="9527">EDAFTKVVSLLHGSYALGLLDEKDKDTMFVAKNKSPLLIGVGDGFNVIASDALAMLQATNEYKEIHDHEIVIVKRDEVIIKDANGQV</sequence>
<evidence type="ECO:0000256" key="3">
    <source>
        <dbReference type="ARBA" id="ARBA00016090"/>
    </source>
</evidence>
<reference evidence="8 9" key="1">
    <citation type="submission" date="2017-04" db="EMBL/GenBank/DDBJ databases">
        <title>Kefir bacterial isolates.</title>
        <authorList>
            <person name="Kim Y."/>
            <person name="Blasche S."/>
            <person name="Patil K.R."/>
        </authorList>
    </citation>
    <scope>NUCLEOTIDE SEQUENCE [LARGE SCALE GENOMIC DNA]</scope>
    <source>
        <strain evidence="8 9">OG2</strain>
    </source>
</reference>
<proteinExistence type="predicted"/>
<dbReference type="GO" id="GO:0006047">
    <property type="term" value="P:UDP-N-acetylglucosamine metabolic process"/>
    <property type="evidence" value="ECO:0007669"/>
    <property type="project" value="TreeGrafter"/>
</dbReference>
<dbReference type="GO" id="GO:0006002">
    <property type="term" value="P:fructose 6-phosphate metabolic process"/>
    <property type="evidence" value="ECO:0007669"/>
    <property type="project" value="TreeGrafter"/>
</dbReference>
<evidence type="ECO:0000256" key="1">
    <source>
        <dbReference type="ARBA" id="ARBA00001031"/>
    </source>
</evidence>
<comment type="caution">
    <text evidence="8">The sequence shown here is derived from an EMBL/GenBank/DDBJ whole genome shotgun (WGS) entry which is preliminary data.</text>
</comment>
<dbReference type="GO" id="GO:0005829">
    <property type="term" value="C:cytosol"/>
    <property type="evidence" value="ECO:0007669"/>
    <property type="project" value="TreeGrafter"/>
</dbReference>
<dbReference type="AlphaFoldDB" id="A0A269Z130"/>
<keyword evidence="6" id="KW-0315">Glutamine amidotransferase</keyword>
<dbReference type="InterPro" id="IPR029055">
    <property type="entry name" value="Ntn_hydrolases_N"/>
</dbReference>
<name>A0A269Z130_9MICO</name>
<gene>
    <name evidence="8" type="ORF">B8X04_17710</name>
</gene>
<dbReference type="GO" id="GO:0004360">
    <property type="term" value="F:glutamine-fructose-6-phosphate transaminase (isomerizing) activity"/>
    <property type="evidence" value="ECO:0007669"/>
    <property type="project" value="UniProtKB-EC"/>
</dbReference>
<feature type="non-terminal residue" evidence="8">
    <location>
        <position position="87"/>
    </location>
</feature>
<dbReference type="PANTHER" id="PTHR10937">
    <property type="entry name" value="GLUCOSAMINE--FRUCTOSE-6-PHOSPHATE AMINOTRANSFERASE, ISOMERIZING"/>
    <property type="match status" value="1"/>
</dbReference>
<evidence type="ECO:0000256" key="5">
    <source>
        <dbReference type="ARBA" id="ARBA00022679"/>
    </source>
</evidence>
<dbReference type="Gene3D" id="3.60.20.10">
    <property type="entry name" value="Glutamine Phosphoribosylpyrophosphate, subunit 1, domain 1"/>
    <property type="match status" value="1"/>
</dbReference>
<feature type="domain" description="Glutamine amidotransferase type-2" evidence="7">
    <location>
        <begin position="1"/>
        <end position="76"/>
    </location>
</feature>
<dbReference type="EMBL" id="NCWY01000156">
    <property type="protein sequence ID" value="PAK91310.1"/>
    <property type="molecule type" value="Genomic_DNA"/>
</dbReference>